<proteinExistence type="predicted"/>
<feature type="domain" description="LiaI-LiaF-like transmembrane region" evidence="2">
    <location>
        <begin position="6"/>
        <end position="50"/>
    </location>
</feature>
<name>A0A497E445_UNCAE</name>
<dbReference type="EMBL" id="QMPZ01000132">
    <property type="protein sequence ID" value="RLE07896.1"/>
    <property type="molecule type" value="Genomic_DNA"/>
</dbReference>
<evidence type="ECO:0000313" key="3">
    <source>
        <dbReference type="EMBL" id="RLE07896.1"/>
    </source>
</evidence>
<sequence length="65" mass="7588">MRKSQLVWGLVFTGIGVLLLLFNYGVISWRVIKDLWKLWPLIFVAIGVGIMLSARREKKIEKEEE</sequence>
<dbReference type="Pfam" id="PF18917">
    <property type="entry name" value="LiaI-LiaF-like_TM1"/>
    <property type="match status" value="1"/>
</dbReference>
<dbReference type="InterPro" id="IPR043726">
    <property type="entry name" value="LiaI-LiaF-like_TM1"/>
</dbReference>
<feature type="transmembrane region" description="Helical" evidence="1">
    <location>
        <begin position="7"/>
        <end position="32"/>
    </location>
</feature>
<evidence type="ECO:0000259" key="2">
    <source>
        <dbReference type="Pfam" id="PF18917"/>
    </source>
</evidence>
<keyword evidence="1" id="KW-1133">Transmembrane helix</keyword>
<comment type="caution">
    <text evidence="3">The sequence shown here is derived from an EMBL/GenBank/DDBJ whole genome shotgun (WGS) entry which is preliminary data.</text>
</comment>
<protein>
    <recommendedName>
        <fullName evidence="2">LiaI-LiaF-like transmembrane region domain-containing protein</fullName>
    </recommendedName>
</protein>
<accession>A0A497E445</accession>
<gene>
    <name evidence="3" type="ORF">DRJ00_07280</name>
</gene>
<keyword evidence="1" id="KW-0472">Membrane</keyword>
<feature type="transmembrane region" description="Helical" evidence="1">
    <location>
        <begin position="38"/>
        <end position="54"/>
    </location>
</feature>
<organism evidence="3 4">
    <name type="scientific">Aerophobetes bacterium</name>
    <dbReference type="NCBI Taxonomy" id="2030807"/>
    <lineage>
        <taxon>Bacteria</taxon>
        <taxon>Candidatus Aerophobota</taxon>
    </lineage>
</organism>
<reference evidence="3 4" key="1">
    <citation type="submission" date="2018-06" db="EMBL/GenBank/DDBJ databases">
        <title>Extensive metabolic versatility and redundancy in microbially diverse, dynamic hydrothermal sediments.</title>
        <authorList>
            <person name="Dombrowski N."/>
            <person name="Teske A."/>
            <person name="Baker B.J."/>
        </authorList>
    </citation>
    <scope>NUCLEOTIDE SEQUENCE [LARGE SCALE GENOMIC DNA]</scope>
    <source>
        <strain evidence="3">B47_G16</strain>
    </source>
</reference>
<evidence type="ECO:0000313" key="4">
    <source>
        <dbReference type="Proteomes" id="UP000279422"/>
    </source>
</evidence>
<dbReference type="AlphaFoldDB" id="A0A497E445"/>
<dbReference type="Proteomes" id="UP000279422">
    <property type="component" value="Unassembled WGS sequence"/>
</dbReference>
<keyword evidence="1" id="KW-0812">Transmembrane</keyword>
<evidence type="ECO:0000256" key="1">
    <source>
        <dbReference type="SAM" id="Phobius"/>
    </source>
</evidence>